<reference evidence="1" key="1">
    <citation type="journal article" date="2020" name="Nature">
        <title>Giant virus diversity and host interactions through global metagenomics.</title>
        <authorList>
            <person name="Schulz F."/>
            <person name="Roux S."/>
            <person name="Paez-Espino D."/>
            <person name="Jungbluth S."/>
            <person name="Walsh D.A."/>
            <person name="Denef V.J."/>
            <person name="McMahon K.D."/>
            <person name="Konstantinidis K.T."/>
            <person name="Eloe-Fadrosh E.A."/>
            <person name="Kyrpides N.C."/>
            <person name="Woyke T."/>
        </authorList>
    </citation>
    <scope>NUCLEOTIDE SEQUENCE</scope>
    <source>
        <strain evidence="1">GVMAG-M-3300023184-77</strain>
    </source>
</reference>
<organism evidence="1">
    <name type="scientific">viral metagenome</name>
    <dbReference type="NCBI Taxonomy" id="1070528"/>
    <lineage>
        <taxon>unclassified sequences</taxon>
        <taxon>metagenomes</taxon>
        <taxon>organismal metagenomes</taxon>
    </lineage>
</organism>
<proteinExistence type="predicted"/>
<evidence type="ECO:0000313" key="1">
    <source>
        <dbReference type="EMBL" id="QHT91503.1"/>
    </source>
</evidence>
<dbReference type="AlphaFoldDB" id="A0A6C0IJ00"/>
<name>A0A6C0IJ00_9ZZZZ</name>
<dbReference type="EMBL" id="MN740165">
    <property type="protein sequence ID" value="QHT91503.1"/>
    <property type="molecule type" value="Genomic_DNA"/>
</dbReference>
<protein>
    <submittedName>
        <fullName evidence="1">Uncharacterized protein</fullName>
    </submittedName>
</protein>
<accession>A0A6C0IJ00</accession>
<sequence>MFSRIINIYLPKKLNRKNFKYFLQNQRIKESKNQRIKESKNQRIKESKMLLRSGKRVTNTRYNDFKNRVMTVYPFEAVKNEQCNLMRSKLETWNNIIKPHNANELLISIINIPEIIANNSRLRNVIEKRLNEILNHQSFINSIDRDVIIVIKHFFKWLKMRSDYKDL</sequence>